<protein>
    <submittedName>
        <fullName evidence="2">Uncharacterized protein</fullName>
    </submittedName>
</protein>
<comment type="caution">
    <text evidence="2">The sequence shown here is derived from an EMBL/GenBank/DDBJ whole genome shotgun (WGS) entry which is preliminary data.</text>
</comment>
<feature type="compositionally biased region" description="Basic and acidic residues" evidence="1">
    <location>
        <begin position="382"/>
        <end position="393"/>
    </location>
</feature>
<dbReference type="Proteomes" id="UP000828390">
    <property type="component" value="Unassembled WGS sequence"/>
</dbReference>
<proteinExistence type="predicted"/>
<evidence type="ECO:0000256" key="1">
    <source>
        <dbReference type="SAM" id="MobiDB-lite"/>
    </source>
</evidence>
<organism evidence="2 3">
    <name type="scientific">Dreissena polymorpha</name>
    <name type="common">Zebra mussel</name>
    <name type="synonym">Mytilus polymorpha</name>
    <dbReference type="NCBI Taxonomy" id="45954"/>
    <lineage>
        <taxon>Eukaryota</taxon>
        <taxon>Metazoa</taxon>
        <taxon>Spiralia</taxon>
        <taxon>Lophotrochozoa</taxon>
        <taxon>Mollusca</taxon>
        <taxon>Bivalvia</taxon>
        <taxon>Autobranchia</taxon>
        <taxon>Heteroconchia</taxon>
        <taxon>Euheterodonta</taxon>
        <taxon>Imparidentia</taxon>
        <taxon>Neoheterodontei</taxon>
        <taxon>Myida</taxon>
        <taxon>Dreissenoidea</taxon>
        <taxon>Dreissenidae</taxon>
        <taxon>Dreissena</taxon>
    </lineage>
</organism>
<name>A0A9D3YEC9_DREPO</name>
<keyword evidence="3" id="KW-1185">Reference proteome</keyword>
<dbReference type="Pfam" id="PF14854">
    <property type="entry name" value="LURAP"/>
    <property type="match status" value="1"/>
</dbReference>
<accession>A0A9D3YEC9</accession>
<feature type="compositionally biased region" description="Acidic residues" evidence="1">
    <location>
        <begin position="450"/>
        <end position="460"/>
    </location>
</feature>
<gene>
    <name evidence="2" type="ORF">DPMN_085781</name>
</gene>
<dbReference type="AlphaFoldDB" id="A0A9D3YEC9"/>
<dbReference type="InterPro" id="IPR039499">
    <property type="entry name" value="LURA1/LRA25"/>
</dbReference>
<feature type="region of interest" description="Disordered" evidence="1">
    <location>
        <begin position="161"/>
        <end position="197"/>
    </location>
</feature>
<reference evidence="2" key="2">
    <citation type="submission" date="2020-11" db="EMBL/GenBank/DDBJ databases">
        <authorList>
            <person name="McCartney M.A."/>
            <person name="Auch B."/>
            <person name="Kono T."/>
            <person name="Mallez S."/>
            <person name="Becker A."/>
            <person name="Gohl D.M."/>
            <person name="Silverstein K.A.T."/>
            <person name="Koren S."/>
            <person name="Bechman K.B."/>
            <person name="Herman A."/>
            <person name="Abrahante J.E."/>
            <person name="Garbe J."/>
        </authorList>
    </citation>
    <scope>NUCLEOTIDE SEQUENCE</scope>
    <source>
        <strain evidence="2">Duluth1</strain>
        <tissue evidence="2">Whole animal</tissue>
    </source>
</reference>
<feature type="compositionally biased region" description="Polar residues" evidence="1">
    <location>
        <begin position="432"/>
        <end position="446"/>
    </location>
</feature>
<dbReference type="EMBL" id="JAIWYP010000016">
    <property type="protein sequence ID" value="KAH3698262.1"/>
    <property type="molecule type" value="Genomic_DNA"/>
</dbReference>
<feature type="compositionally biased region" description="Basic residues" evidence="1">
    <location>
        <begin position="399"/>
        <end position="413"/>
    </location>
</feature>
<reference evidence="2" key="1">
    <citation type="journal article" date="2019" name="bioRxiv">
        <title>The Genome of the Zebra Mussel, Dreissena polymorpha: A Resource for Invasive Species Research.</title>
        <authorList>
            <person name="McCartney M.A."/>
            <person name="Auch B."/>
            <person name="Kono T."/>
            <person name="Mallez S."/>
            <person name="Zhang Y."/>
            <person name="Obille A."/>
            <person name="Becker A."/>
            <person name="Abrahante J.E."/>
            <person name="Garbe J."/>
            <person name="Badalamenti J.P."/>
            <person name="Herman A."/>
            <person name="Mangelson H."/>
            <person name="Liachko I."/>
            <person name="Sullivan S."/>
            <person name="Sone E.D."/>
            <person name="Koren S."/>
            <person name="Silverstein K.A.T."/>
            <person name="Beckman K.B."/>
            <person name="Gohl D.M."/>
        </authorList>
    </citation>
    <scope>NUCLEOTIDE SEQUENCE</scope>
    <source>
        <strain evidence="2">Duluth1</strain>
        <tissue evidence="2">Whole animal</tissue>
    </source>
</reference>
<sequence length="546" mass="60553">MGDNNPARVQQEIGQNLSVAAAQQFAMTAEEMAFSGQQNFANNRALRKRTSLDTKEQQRNTQNWVNRTSSGVGISMGVKRLGGISALAAPNMAISSNLVQKESNLQVDVLAENLTQTSLANQNNRASSENMETIRENIKNSRESPKKKRCENILTIEEASRNRSSSFGSTNQIDSANLRNSQNKPMRPVSDSVTSLNESTEDFRRMYRAGSIVDAHSAAIDLSNNCRKFYFSHCKSAEAIKKAVRAAKHTRAQEKMAGKKCTSFDNAMDRLRSEMADLMDQDLSLMKQLLKLNDKIEEIKTQVIYRNRNEAFSTSSMSTSEISDSEYSDTDDSRIDIYNASTGTHKLKTLKSLNHLGKAHVRHPEEVDSEAETANGSNDVSFGHEPKLIERSGSDVIVYRKKHRKKHRSKSHRNSGDETETQTEESDTEGSISDTESSCDSGSTKMAPSDGDDNLDDVIDAPDSGIQSPTPEKAVEPPKPRKGGISQNSSFLNFHKTNGTRYLNPLAGNVLTHQGHNISLEKYFIPQGLVYLKHANADNVFCQFTK</sequence>
<evidence type="ECO:0000313" key="2">
    <source>
        <dbReference type="EMBL" id="KAH3698262.1"/>
    </source>
</evidence>
<feature type="compositionally biased region" description="Acidic residues" evidence="1">
    <location>
        <begin position="417"/>
        <end position="428"/>
    </location>
</feature>
<feature type="region of interest" description="Disordered" evidence="1">
    <location>
        <begin position="362"/>
        <end position="491"/>
    </location>
</feature>
<evidence type="ECO:0000313" key="3">
    <source>
        <dbReference type="Proteomes" id="UP000828390"/>
    </source>
</evidence>
<feature type="compositionally biased region" description="Polar residues" evidence="1">
    <location>
        <begin position="162"/>
        <end position="184"/>
    </location>
</feature>